<name>A0A0D2YDA0_FUSOF</name>
<accession>A0A0D2YDA0</accession>
<dbReference type="Gene3D" id="1.25.40.20">
    <property type="entry name" value="Ankyrin repeat-containing domain"/>
    <property type="match status" value="1"/>
</dbReference>
<dbReference type="GO" id="GO:0009116">
    <property type="term" value="P:nucleoside metabolic process"/>
    <property type="evidence" value="ECO:0007669"/>
    <property type="project" value="InterPro"/>
</dbReference>
<organism evidence="3 4">
    <name type="scientific">Fusarium oxysporum (strain Fo5176)</name>
    <name type="common">Fusarium vascular wilt</name>
    <dbReference type="NCBI Taxonomy" id="660025"/>
    <lineage>
        <taxon>Eukaryota</taxon>
        <taxon>Fungi</taxon>
        <taxon>Dikarya</taxon>
        <taxon>Ascomycota</taxon>
        <taxon>Pezizomycotina</taxon>
        <taxon>Sordariomycetes</taxon>
        <taxon>Hypocreomycetidae</taxon>
        <taxon>Hypocreales</taxon>
        <taxon>Nectriaceae</taxon>
        <taxon>Fusarium</taxon>
        <taxon>Fusarium oxysporum species complex</taxon>
    </lineage>
</organism>
<protein>
    <recommendedName>
        <fullName evidence="2">GPI inositol-deacylase winged helix domain-containing protein</fullName>
    </recommendedName>
</protein>
<dbReference type="AlphaFoldDB" id="A0A0D2YDA0"/>
<dbReference type="VEuPathDB" id="FungiDB:FOXG_14284"/>
<feature type="domain" description="GPI inositol-deacylase winged helix" evidence="2">
    <location>
        <begin position="464"/>
        <end position="544"/>
    </location>
</feature>
<evidence type="ECO:0000256" key="1">
    <source>
        <dbReference type="SAM" id="MobiDB-lite"/>
    </source>
</evidence>
<dbReference type="GO" id="GO:0003824">
    <property type="term" value="F:catalytic activity"/>
    <property type="evidence" value="ECO:0007669"/>
    <property type="project" value="InterPro"/>
</dbReference>
<dbReference type="InterPro" id="IPR036770">
    <property type="entry name" value="Ankyrin_rpt-contain_sf"/>
</dbReference>
<reference evidence="3" key="2">
    <citation type="submission" date="2025-08" db="UniProtKB">
        <authorList>
            <consortium name="EnsemblFungi"/>
        </authorList>
    </citation>
    <scope>IDENTIFICATION</scope>
    <source>
        <strain evidence="3">4287 / CBS 123668 / FGSC 9935 / NRRL 34936</strain>
    </source>
</reference>
<dbReference type="SMART" id="SM00248">
    <property type="entry name" value="ANK"/>
    <property type="match status" value="3"/>
</dbReference>
<dbReference type="InterPro" id="IPR002110">
    <property type="entry name" value="Ankyrin_rpt"/>
</dbReference>
<dbReference type="PANTHER" id="PTHR46082">
    <property type="entry name" value="ATP/GTP-BINDING PROTEIN-RELATED"/>
    <property type="match status" value="1"/>
</dbReference>
<dbReference type="SUPFAM" id="SSF48403">
    <property type="entry name" value="Ankyrin repeat"/>
    <property type="match status" value="1"/>
</dbReference>
<dbReference type="InterPro" id="IPR054471">
    <property type="entry name" value="GPIID_WHD"/>
</dbReference>
<evidence type="ECO:0000313" key="3">
    <source>
        <dbReference type="EnsemblFungi" id="FOXG_14284P0"/>
    </source>
</evidence>
<dbReference type="SUPFAM" id="SSF53167">
    <property type="entry name" value="Purine and uridine phosphorylases"/>
    <property type="match status" value="1"/>
</dbReference>
<dbReference type="InterPro" id="IPR035994">
    <property type="entry name" value="Nucleoside_phosphorylase_sf"/>
</dbReference>
<reference evidence="4" key="1">
    <citation type="journal article" date="2012" name="Mol. Plant Microbe Interact.">
        <title>A highly conserved effector in Fusarium oxysporum is required for full virulence on Arabidopsis.</title>
        <authorList>
            <person name="Thatcher L.F."/>
            <person name="Gardiner D.M."/>
            <person name="Kazan K."/>
            <person name="Manners J."/>
        </authorList>
    </citation>
    <scope>NUCLEOTIDE SEQUENCE [LARGE SCALE GENOMIC DNA]</scope>
    <source>
        <strain evidence="4">Fo5176</strain>
    </source>
</reference>
<dbReference type="EnsemblFungi" id="FOXG_14284T0">
    <property type="protein sequence ID" value="FOXG_14284P0"/>
    <property type="gene ID" value="FOXG_14284"/>
</dbReference>
<dbReference type="PROSITE" id="PS50088">
    <property type="entry name" value="ANK_REPEAT"/>
    <property type="match status" value="2"/>
</dbReference>
<sequence length="823" mass="92064">MSEPCIEDYAIGWICALQEEYEAACRMLDDEFEGLEMSDVNDNNTYVFGRISGHNVVIGCLPDGRYGISSAAVVARDMVRSFPSLKFALMVGIGGGAPTAEKDIRLGDVVVSVPQGKLGGVIQYDFGKRLSDSQFQLTGQMNSPPEVLLGAIPEMRRRHNDSNKPDRISEHLRLMDDMPDYQRPDEDQLYRADYEHKGGVTCSHCEASGLEKRSPRVTKRAVTVHYGIIASANSVMKNAKQRDQYAQDPELQVLCFEMEAGGLMNNFPSLVIRGICDYSDSHKNDEWHKYAALASAAYARELLHVLKPRKVAVLPSWAGKLGRLLEDIQNIKDQTSATSRKADTIIDYYHTQKQKEILHWLTEVDYGPQQSDYFGRRQRGTVQNSKRRSRAASFTRSRECKQLHPEKRREANVLRFLLAQFHLESLINKISIKAVRNALAKLPSGSDAYDHAYETAMERIEQQAPGHRDFAKQILSWITCAKRPLTTLELRHALAVEVGTTELDEEALPEIEDIVVACVGLVTNDKQSDIIRLVHYTTQQYFDKNRGKWFPNAEAGITTTCATYLLFNIFESGFCRTDEEFEERLRLNPFYEYSAHHWGNHARKAPTLCQEVIDFLESDTKVESSSQALMAARGYLGRGYSQIVPMRMTGLHLVAYFGIQDSVQTLSRGDPVNLRDSHGMTALSYAAERGHEVIVKLLLEMGKVDVNIQDTFGITPLSRATRNGHEAIVKLLLEMGKVDVDIQDKDGTTPLSWAARNGPKDVVVHSITVFVESDVGEQPYNEAGALGAHNRISNALCDIIVLGNRDTLASKGIGTPMVASIEN</sequence>
<evidence type="ECO:0000259" key="2">
    <source>
        <dbReference type="Pfam" id="PF22939"/>
    </source>
</evidence>
<feature type="region of interest" description="Disordered" evidence="1">
    <location>
        <begin position="372"/>
        <end position="398"/>
    </location>
</feature>
<dbReference type="Gene3D" id="3.40.50.1580">
    <property type="entry name" value="Nucleoside phosphorylase domain"/>
    <property type="match status" value="1"/>
</dbReference>
<evidence type="ECO:0000313" key="4">
    <source>
        <dbReference type="Proteomes" id="UP000002489"/>
    </source>
</evidence>
<dbReference type="PROSITE" id="PS50297">
    <property type="entry name" value="ANK_REP_REGION"/>
    <property type="match status" value="2"/>
</dbReference>
<dbReference type="PANTHER" id="PTHR46082:SF11">
    <property type="entry name" value="AAA+ ATPASE DOMAIN-CONTAINING PROTEIN-RELATED"/>
    <property type="match status" value="1"/>
</dbReference>
<dbReference type="Pfam" id="PF12796">
    <property type="entry name" value="Ank_2"/>
    <property type="match status" value="1"/>
</dbReference>
<dbReference type="InterPro" id="IPR053137">
    <property type="entry name" value="NLR-like"/>
</dbReference>
<gene>
    <name evidence="3" type="primary">28955457</name>
</gene>
<dbReference type="Proteomes" id="UP000002489">
    <property type="component" value="Unassembled WGS sequence"/>
</dbReference>
<proteinExistence type="predicted"/>
<dbReference type="Pfam" id="PF22939">
    <property type="entry name" value="WHD_GPIID"/>
    <property type="match status" value="1"/>
</dbReference>
<dbReference type="STRING" id="426428.A0A0D2YDA0"/>